<sequence length="145" mass="16924">MELNQVIKLNPDFDFSGYKLISGTIFGEYKNYCLVKGNGNNFHKIWLNTDGIIIKKSLQYATLILKTSRNMEIITNQIKNEICKPIDSSKSIIEIWDVWDKRIKSINEKKKGLRRMLIRLNKFNRENGGIRHCNKVGYGHGEYLK</sequence>
<evidence type="ECO:0000313" key="1">
    <source>
        <dbReference type="EMBL" id="DAF89795.1"/>
    </source>
</evidence>
<name>A0A8S5U5R7_9CAUD</name>
<proteinExistence type="predicted"/>
<organism evidence="1">
    <name type="scientific">Siphoviridae sp. cteLh2</name>
    <dbReference type="NCBI Taxonomy" id="2825590"/>
    <lineage>
        <taxon>Viruses</taxon>
        <taxon>Duplodnaviria</taxon>
        <taxon>Heunggongvirae</taxon>
        <taxon>Uroviricota</taxon>
        <taxon>Caudoviricetes</taxon>
    </lineage>
</organism>
<dbReference type="EMBL" id="BK016017">
    <property type="protein sequence ID" value="DAF89795.1"/>
    <property type="molecule type" value="Genomic_DNA"/>
</dbReference>
<protein>
    <submittedName>
        <fullName evidence="1">Uncharacterized protein</fullName>
    </submittedName>
</protein>
<accession>A0A8S5U5R7</accession>
<reference evidence="1" key="1">
    <citation type="journal article" date="2021" name="Proc. Natl. Acad. Sci. U.S.A.">
        <title>A Catalog of Tens of Thousands of Viruses from Human Metagenomes Reveals Hidden Associations with Chronic Diseases.</title>
        <authorList>
            <person name="Tisza M.J."/>
            <person name="Buck C.B."/>
        </authorList>
    </citation>
    <scope>NUCLEOTIDE SEQUENCE</scope>
    <source>
        <strain evidence="1">CteLh2</strain>
    </source>
</reference>